<proteinExistence type="predicted"/>
<feature type="transmembrane region" description="Helical" evidence="2">
    <location>
        <begin position="128"/>
        <end position="150"/>
    </location>
</feature>
<dbReference type="OrthoDB" id="10301281at2759"/>
<feature type="region of interest" description="Disordered" evidence="1">
    <location>
        <begin position="1"/>
        <end position="24"/>
    </location>
</feature>
<keyword evidence="2" id="KW-1133">Transmembrane helix</keyword>
<dbReference type="AlphaFoldDB" id="W4GUI1"/>
<organism evidence="3">
    <name type="scientific">Aphanomyces astaci</name>
    <name type="common">Crayfish plague agent</name>
    <dbReference type="NCBI Taxonomy" id="112090"/>
    <lineage>
        <taxon>Eukaryota</taxon>
        <taxon>Sar</taxon>
        <taxon>Stramenopiles</taxon>
        <taxon>Oomycota</taxon>
        <taxon>Saprolegniomycetes</taxon>
        <taxon>Saprolegniales</taxon>
        <taxon>Verrucalvaceae</taxon>
        <taxon>Aphanomyces</taxon>
    </lineage>
</organism>
<evidence type="ECO:0000256" key="1">
    <source>
        <dbReference type="SAM" id="MobiDB-lite"/>
    </source>
</evidence>
<evidence type="ECO:0000313" key="3">
    <source>
        <dbReference type="EMBL" id="ETV82976.1"/>
    </source>
</evidence>
<reference evidence="3" key="1">
    <citation type="submission" date="2013-12" db="EMBL/GenBank/DDBJ databases">
        <title>The Genome Sequence of Aphanomyces astaci APO3.</title>
        <authorList>
            <consortium name="The Broad Institute Genomics Platform"/>
            <person name="Russ C."/>
            <person name="Tyler B."/>
            <person name="van West P."/>
            <person name="Dieguez-Uribeondo J."/>
            <person name="Young S.K."/>
            <person name="Zeng Q."/>
            <person name="Gargeya S."/>
            <person name="Fitzgerald M."/>
            <person name="Abouelleil A."/>
            <person name="Alvarado L."/>
            <person name="Chapman S.B."/>
            <person name="Gainer-Dewar J."/>
            <person name="Goldberg J."/>
            <person name="Griggs A."/>
            <person name="Gujja S."/>
            <person name="Hansen M."/>
            <person name="Howarth C."/>
            <person name="Imamovic A."/>
            <person name="Ireland A."/>
            <person name="Larimer J."/>
            <person name="McCowan C."/>
            <person name="Murphy C."/>
            <person name="Pearson M."/>
            <person name="Poon T.W."/>
            <person name="Priest M."/>
            <person name="Roberts A."/>
            <person name="Saif S."/>
            <person name="Shea T."/>
            <person name="Sykes S."/>
            <person name="Wortman J."/>
            <person name="Nusbaum C."/>
            <person name="Birren B."/>
        </authorList>
    </citation>
    <scope>NUCLEOTIDE SEQUENCE [LARGE SCALE GENOMIC DNA]</scope>
    <source>
        <strain evidence="3">APO3</strain>
    </source>
</reference>
<dbReference type="RefSeq" id="XP_009827647.1">
    <property type="nucleotide sequence ID" value="XM_009829345.1"/>
</dbReference>
<evidence type="ECO:0000256" key="2">
    <source>
        <dbReference type="SAM" id="Phobius"/>
    </source>
</evidence>
<name>W4GUI1_APHAT</name>
<keyword evidence="2" id="KW-0472">Membrane</keyword>
<protein>
    <submittedName>
        <fullName evidence="3">Uncharacterized protein</fullName>
    </submittedName>
</protein>
<dbReference type="VEuPathDB" id="FungiDB:H257_04731"/>
<accession>W4GUI1</accession>
<dbReference type="EMBL" id="KI913121">
    <property type="protein sequence ID" value="ETV82976.1"/>
    <property type="molecule type" value="Genomic_DNA"/>
</dbReference>
<gene>
    <name evidence="3" type="ORF">H257_04731</name>
</gene>
<keyword evidence="2" id="KW-0812">Transmembrane</keyword>
<sequence length="180" mass="19387">MLTPNDDMPWRWTMASTPNEASHDDVETVGSLATTMPSVLYSDDAMLFLSSSLTEDQRAVLADCNQMRNFGRPGYEHEWAPSEHQASAALADAPPAAAAASPLALAEAWSADLLQNVWSHADNTNTHLALMGGGIVVAFVAVVALIVTRITGPSTSHHLRATFDEDGDEFDPDDVYHPLL</sequence>
<dbReference type="GeneID" id="20806727"/>